<sequence length="195" mass="20677">MATETERTAARPMRADARRNHERLLTVARSAFTEHGTDTSLEDVARRAGVGVGTLYRHFPSRRALISAVFQSEADALVARGRELLDAAEPCAALLDWLRALIGHAVTYRGLSRTLMTASPDGSCELSSCSVPVRTAGGALLARAQRAGSVRPEVGIGDLLQLTNAIAIAAEESPDDAGLADRLLTLTLHGLRPAA</sequence>
<dbReference type="Proteomes" id="UP000037185">
    <property type="component" value="Unassembled WGS sequence"/>
</dbReference>
<comment type="caution">
    <text evidence="1">The sequence shown here is derived from an EMBL/GenBank/DDBJ whole genome shotgun (WGS) entry which is preliminary data.</text>
</comment>
<gene>
    <name evidence="1" type="ORF">ADZ36_03745</name>
</gene>
<evidence type="ECO:0000313" key="1">
    <source>
        <dbReference type="EMBL" id="KNE83737.1"/>
    </source>
</evidence>
<keyword evidence="2" id="KW-1185">Reference proteome</keyword>
<organism evidence="1 2">
    <name type="scientific">Streptomyces fradiae</name>
    <name type="common">Streptomyces roseoflavus</name>
    <dbReference type="NCBI Taxonomy" id="1906"/>
    <lineage>
        <taxon>Bacteria</taxon>
        <taxon>Bacillati</taxon>
        <taxon>Actinomycetota</taxon>
        <taxon>Actinomycetes</taxon>
        <taxon>Kitasatosporales</taxon>
        <taxon>Streptomycetaceae</taxon>
        <taxon>Streptomyces</taxon>
    </lineage>
</organism>
<proteinExistence type="predicted"/>
<reference evidence="1" key="1">
    <citation type="submission" date="2015-07" db="EMBL/GenBank/DDBJ databases">
        <title>Draft genome sequence of Streptomyces fradiae, a resistant strain to nitron-oligomycin.</title>
        <authorList>
            <person name="Vatlin A.A."/>
            <person name="Bekker O.B."/>
            <person name="Danilenko V.N."/>
        </authorList>
    </citation>
    <scope>NUCLEOTIDE SEQUENCE</scope>
    <source>
        <strain evidence="1">Olg1-1</strain>
    </source>
</reference>
<dbReference type="EMBL" id="LGSP01000004">
    <property type="protein sequence ID" value="KNE83737.1"/>
    <property type="molecule type" value="Genomic_DNA"/>
</dbReference>
<name>A0ACC4WH98_STRFR</name>
<accession>A0ACC4WH98</accession>
<protein>
    <submittedName>
        <fullName evidence="1">TetR family transcriptional regulator</fullName>
    </submittedName>
</protein>
<evidence type="ECO:0000313" key="2">
    <source>
        <dbReference type="Proteomes" id="UP000037185"/>
    </source>
</evidence>